<dbReference type="EMBL" id="NFZW01000014">
    <property type="protein sequence ID" value="RFA34880.1"/>
    <property type="molecule type" value="Genomic_DNA"/>
</dbReference>
<dbReference type="RefSeq" id="WP_181919420.1">
    <property type="nucleotide sequence ID" value="NZ_NFZV01000013.1"/>
</dbReference>
<dbReference type="Proteomes" id="UP000256763">
    <property type="component" value="Unassembled WGS sequence"/>
</dbReference>
<organism evidence="2 3">
    <name type="scientific">Alkalilimnicola ehrlichii</name>
    <dbReference type="NCBI Taxonomy" id="351052"/>
    <lineage>
        <taxon>Bacteria</taxon>
        <taxon>Pseudomonadati</taxon>
        <taxon>Pseudomonadota</taxon>
        <taxon>Gammaproteobacteria</taxon>
        <taxon>Chromatiales</taxon>
        <taxon>Ectothiorhodospiraceae</taxon>
        <taxon>Alkalilimnicola</taxon>
    </lineage>
</organism>
<evidence type="ECO:0000313" key="3">
    <source>
        <dbReference type="Proteomes" id="UP000256763"/>
    </source>
</evidence>
<keyword evidence="3" id="KW-1185">Reference proteome</keyword>
<dbReference type="AlphaFoldDB" id="A0A3E0WPG8"/>
<reference evidence="3" key="1">
    <citation type="submission" date="2017-05" db="EMBL/GenBank/DDBJ databases">
        <authorList>
            <person name="Sharma S."/>
            <person name="Sidhu C."/>
            <person name="Pinnaka A.K."/>
        </authorList>
    </citation>
    <scope>NUCLEOTIDE SEQUENCE [LARGE SCALE GENOMIC DNA]</scope>
    <source>
        <strain evidence="3">AK93</strain>
    </source>
</reference>
<sequence>MRQQINLFQPQRQRHGVWLSAHSLAWGSGLLVLGLALASSLFWWGEQRELRELAGMRVEHADRSGEAVALQRQLEERRADSAVQIELDRLEAELAAKRRFLHSFDPLEGAQGQGFADVLSGLAQGRVEGVWLREIRITRRGELRFEGSATDPALVPRFVDALGQQSAFQGRDFRHLRIERMENARQVDFSLQTRGER</sequence>
<comment type="caution">
    <text evidence="2">The sequence shown here is derived from an EMBL/GenBank/DDBJ whole genome shotgun (WGS) entry which is preliminary data.</text>
</comment>
<evidence type="ECO:0008006" key="4">
    <source>
        <dbReference type="Google" id="ProtNLM"/>
    </source>
</evidence>
<name>A0A3E0WPG8_9GAMM</name>
<protein>
    <recommendedName>
        <fullName evidence="4">Fimbrial assembly family protein</fullName>
    </recommendedName>
</protein>
<keyword evidence="1" id="KW-0812">Transmembrane</keyword>
<feature type="transmembrane region" description="Helical" evidence="1">
    <location>
        <begin position="24"/>
        <end position="44"/>
    </location>
</feature>
<gene>
    <name evidence="2" type="ORF">CAL65_14400</name>
</gene>
<keyword evidence="1" id="KW-1133">Transmembrane helix</keyword>
<keyword evidence="1" id="KW-0472">Membrane</keyword>
<accession>A0A3E0WPG8</accession>
<dbReference type="InterPro" id="IPR007813">
    <property type="entry name" value="PilN"/>
</dbReference>
<dbReference type="Pfam" id="PF05137">
    <property type="entry name" value="PilN"/>
    <property type="match status" value="1"/>
</dbReference>
<evidence type="ECO:0000256" key="1">
    <source>
        <dbReference type="SAM" id="Phobius"/>
    </source>
</evidence>
<evidence type="ECO:0000313" key="2">
    <source>
        <dbReference type="EMBL" id="RFA34880.1"/>
    </source>
</evidence>
<proteinExistence type="predicted"/>